<evidence type="ECO:0000313" key="3">
    <source>
        <dbReference type="Proteomes" id="UP000267223"/>
    </source>
</evidence>
<keyword evidence="3" id="KW-1185">Reference proteome</keyword>
<keyword evidence="1" id="KW-0812">Transmembrane</keyword>
<evidence type="ECO:0000313" key="2">
    <source>
        <dbReference type="EMBL" id="RNI34079.1"/>
    </source>
</evidence>
<reference evidence="2 3" key="1">
    <citation type="submission" date="2018-11" db="EMBL/GenBank/DDBJ databases">
        <title>Draft genome sequence of Ferruginibacter sp. BO-59.</title>
        <authorList>
            <person name="Im W.T."/>
        </authorList>
    </citation>
    <scope>NUCLEOTIDE SEQUENCE [LARGE SCALE GENOMIC DNA]</scope>
    <source>
        <strain evidence="2 3">BO-59</strain>
    </source>
</reference>
<dbReference type="Proteomes" id="UP000267223">
    <property type="component" value="Unassembled WGS sequence"/>
</dbReference>
<dbReference type="RefSeq" id="WP_123122018.1">
    <property type="nucleotide sequence ID" value="NZ_RJJR01000015.1"/>
</dbReference>
<dbReference type="AlphaFoldDB" id="A0A3M9N8G5"/>
<feature type="transmembrane region" description="Helical" evidence="1">
    <location>
        <begin position="289"/>
        <end position="309"/>
    </location>
</feature>
<accession>A0A3M9N8G5</accession>
<keyword evidence="1" id="KW-0472">Membrane</keyword>
<feature type="transmembrane region" description="Helical" evidence="1">
    <location>
        <begin position="91"/>
        <end position="109"/>
    </location>
</feature>
<keyword evidence="1" id="KW-1133">Transmembrane helix</keyword>
<organism evidence="2 3">
    <name type="scientific">Hanamia caeni</name>
    <dbReference type="NCBI Taxonomy" id="2294116"/>
    <lineage>
        <taxon>Bacteria</taxon>
        <taxon>Pseudomonadati</taxon>
        <taxon>Bacteroidota</taxon>
        <taxon>Chitinophagia</taxon>
        <taxon>Chitinophagales</taxon>
        <taxon>Chitinophagaceae</taxon>
        <taxon>Hanamia</taxon>
    </lineage>
</organism>
<feature type="transmembrane region" description="Helical" evidence="1">
    <location>
        <begin position="321"/>
        <end position="344"/>
    </location>
</feature>
<feature type="transmembrane region" description="Helical" evidence="1">
    <location>
        <begin position="261"/>
        <end position="283"/>
    </location>
</feature>
<feature type="transmembrane region" description="Helical" evidence="1">
    <location>
        <begin position="364"/>
        <end position="386"/>
    </location>
</feature>
<feature type="transmembrane region" description="Helical" evidence="1">
    <location>
        <begin position="177"/>
        <end position="194"/>
    </location>
</feature>
<feature type="transmembrane region" description="Helical" evidence="1">
    <location>
        <begin position="130"/>
        <end position="148"/>
    </location>
</feature>
<evidence type="ECO:0000256" key="1">
    <source>
        <dbReference type="SAM" id="Phobius"/>
    </source>
</evidence>
<protein>
    <submittedName>
        <fullName evidence="2">DUF5009 domain-containing protein</fullName>
    </submittedName>
</protein>
<comment type="caution">
    <text evidence="2">The sequence shown here is derived from an EMBL/GenBank/DDBJ whole genome shotgun (WGS) entry which is preliminary data.</text>
</comment>
<dbReference type="PANTHER" id="PTHR31061">
    <property type="entry name" value="LD22376P"/>
    <property type="match status" value="1"/>
</dbReference>
<name>A0A3M9N8G5_9BACT</name>
<dbReference type="PANTHER" id="PTHR31061:SF24">
    <property type="entry name" value="LD22376P"/>
    <property type="match status" value="1"/>
</dbReference>
<sequence length="394" mass="44842">MTSSPDYQPNIFSGKIAAPAVEKNNLKTIIGGGTRLASLDFYRGLVMVLLMLEASGLYEYARELSNPGSFLHSLAIEFDHATWHGLHFWDLIQPAFMFIAGTAMAFSLTKQTAKGSTWTQQFKHALRRSWWLFFWGVFDYAVRGNHLSFELWDVLTQLSFTMLVAFLIFRWKPGYQILLSVGLLILTECLYRFINIPGFDQPFTDQHNFGNYIDVILMNKINPGGWVAINCIPTAAHTIWGAVAGKWLLTRTGNNKIKPIIIFGIITLIAGYALDFTGITPIIKRIATSSFTLASGGWCLLALAFLYYWIDVLGHKKFLSFFTIVGMNSIFIYLFFEIVVHRWLFDYSNTIVNGVIAPTGLPEAAIMIISALVLFMVQWYLCYWLYKKKIFFKV</sequence>
<dbReference type="EMBL" id="RJJR01000015">
    <property type="protein sequence ID" value="RNI34079.1"/>
    <property type="molecule type" value="Genomic_DNA"/>
</dbReference>
<feature type="transmembrane region" description="Helical" evidence="1">
    <location>
        <begin position="154"/>
        <end position="170"/>
    </location>
</feature>
<proteinExistence type="predicted"/>
<feature type="transmembrane region" description="Helical" evidence="1">
    <location>
        <begin position="227"/>
        <end position="249"/>
    </location>
</feature>
<dbReference type="OrthoDB" id="9788724at2"/>
<gene>
    <name evidence="2" type="ORF">EFY79_17255</name>
</gene>